<dbReference type="Pfam" id="PF13181">
    <property type="entry name" value="TPR_8"/>
    <property type="match status" value="1"/>
</dbReference>
<dbReference type="GO" id="GO:0005737">
    <property type="term" value="C:cytoplasm"/>
    <property type="evidence" value="ECO:0007669"/>
    <property type="project" value="TreeGrafter"/>
</dbReference>
<keyword evidence="5" id="KW-0833">Ubl conjugation pathway</keyword>
<dbReference type="SUPFAM" id="SSF57850">
    <property type="entry name" value="RING/U-box"/>
    <property type="match status" value="1"/>
</dbReference>
<dbReference type="PANTHER" id="PTHR46803">
    <property type="entry name" value="E3 UBIQUITIN-PROTEIN LIGASE CHIP"/>
    <property type="match status" value="1"/>
</dbReference>
<dbReference type="eggNOG" id="KOG4642">
    <property type="taxonomic scope" value="Eukaryota"/>
</dbReference>
<evidence type="ECO:0000259" key="6">
    <source>
        <dbReference type="PROSITE" id="PS51698"/>
    </source>
</evidence>
<keyword evidence="3" id="KW-0808">Transferase</keyword>
<protein>
    <recommendedName>
        <fullName evidence="2">RING-type E3 ubiquitin transferase</fullName>
        <ecNumber evidence="2">2.3.2.27</ecNumber>
    </recommendedName>
</protein>
<dbReference type="PROSITE" id="PS51698">
    <property type="entry name" value="U_BOX"/>
    <property type="match status" value="1"/>
</dbReference>
<dbReference type="GO" id="GO:0043161">
    <property type="term" value="P:proteasome-mediated ubiquitin-dependent protein catabolic process"/>
    <property type="evidence" value="ECO:0007669"/>
    <property type="project" value="TreeGrafter"/>
</dbReference>
<dbReference type="OrthoDB" id="311243at2759"/>
<evidence type="ECO:0000256" key="2">
    <source>
        <dbReference type="ARBA" id="ARBA00012483"/>
    </source>
</evidence>
<dbReference type="EMBL" id="GL984220">
    <property type="protein sequence ID" value="EGR28660.1"/>
    <property type="molecule type" value="Genomic_DNA"/>
</dbReference>
<evidence type="ECO:0000313" key="7">
    <source>
        <dbReference type="EMBL" id="EGR28660.1"/>
    </source>
</evidence>
<keyword evidence="4" id="KW-0677">Repeat</keyword>
<reference evidence="7 8" key="1">
    <citation type="submission" date="2011-07" db="EMBL/GenBank/DDBJ databases">
        <authorList>
            <person name="Coyne R."/>
            <person name="Brami D."/>
            <person name="Johnson J."/>
            <person name="Hostetler J."/>
            <person name="Hannick L."/>
            <person name="Clark T."/>
            <person name="Cassidy-Hanley D."/>
            <person name="Inman J."/>
        </authorList>
    </citation>
    <scope>NUCLEOTIDE SEQUENCE [LARGE SCALE GENOMIC DNA]</scope>
    <source>
        <strain evidence="7 8">G5</strain>
    </source>
</reference>
<sequence>MKGTQSFKEGNYDQAIKYYTKAIEIDSSQSVYFSNRGRCYKIQGNSKKAFEDAVQSIEIDDCNIKGQLLCGQILCELGKNEGGIQKIENGIKKLTRALTLCSNFAGDKKSQYEKEISVYIYRAKKLLWYKQQEEIYNNKIIKIDNYKKYLNSLNLNESQFNQELQEFIICIGNPYQQYDYNIPDYLSCKITLELMEDPYTTESGHTYEKEAIEDHIKRDGYIDPVNRQPIKQPIYPNQSIKQAVQDFLLKNPRAFEFSSGENYKSIQS</sequence>
<dbReference type="GO" id="GO:0045862">
    <property type="term" value="P:positive regulation of proteolysis"/>
    <property type="evidence" value="ECO:0007669"/>
    <property type="project" value="TreeGrafter"/>
</dbReference>
<dbReference type="GO" id="GO:0061630">
    <property type="term" value="F:ubiquitin protein ligase activity"/>
    <property type="evidence" value="ECO:0007669"/>
    <property type="project" value="UniProtKB-EC"/>
</dbReference>
<evidence type="ECO:0000313" key="8">
    <source>
        <dbReference type="Proteomes" id="UP000008983"/>
    </source>
</evidence>
<dbReference type="PANTHER" id="PTHR46803:SF2">
    <property type="entry name" value="E3 UBIQUITIN-PROTEIN LIGASE CHIP"/>
    <property type="match status" value="1"/>
</dbReference>
<accession>G0R1I7</accession>
<gene>
    <name evidence="7" type="ORF">IMG5_170820</name>
</gene>
<dbReference type="GO" id="GO:0051087">
    <property type="term" value="F:protein-folding chaperone binding"/>
    <property type="evidence" value="ECO:0007669"/>
    <property type="project" value="TreeGrafter"/>
</dbReference>
<evidence type="ECO:0000256" key="1">
    <source>
        <dbReference type="ARBA" id="ARBA00000900"/>
    </source>
</evidence>
<organism evidence="7 8">
    <name type="scientific">Ichthyophthirius multifiliis</name>
    <name type="common">White spot disease agent</name>
    <name type="synonym">Ich</name>
    <dbReference type="NCBI Taxonomy" id="5932"/>
    <lineage>
        <taxon>Eukaryota</taxon>
        <taxon>Sar</taxon>
        <taxon>Alveolata</taxon>
        <taxon>Ciliophora</taxon>
        <taxon>Intramacronucleata</taxon>
        <taxon>Oligohymenophorea</taxon>
        <taxon>Hymenostomatida</taxon>
        <taxon>Ophryoglenina</taxon>
        <taxon>Ichthyophthirius</taxon>
    </lineage>
</organism>
<dbReference type="InterPro" id="IPR003613">
    <property type="entry name" value="Ubox_domain"/>
</dbReference>
<dbReference type="GeneID" id="14904743"/>
<evidence type="ECO:0000256" key="3">
    <source>
        <dbReference type="ARBA" id="ARBA00022679"/>
    </source>
</evidence>
<dbReference type="GO" id="GO:0006515">
    <property type="term" value="P:protein quality control for misfolded or incompletely synthesized proteins"/>
    <property type="evidence" value="ECO:0007669"/>
    <property type="project" value="TreeGrafter"/>
</dbReference>
<dbReference type="InParanoid" id="G0R1I7"/>
<dbReference type="Gene3D" id="3.30.40.10">
    <property type="entry name" value="Zinc/RING finger domain, C3HC4 (zinc finger)"/>
    <property type="match status" value="1"/>
</dbReference>
<dbReference type="InterPro" id="IPR011990">
    <property type="entry name" value="TPR-like_helical_dom_sf"/>
</dbReference>
<dbReference type="RefSeq" id="XP_004029896.1">
    <property type="nucleotide sequence ID" value="XM_004029848.1"/>
</dbReference>
<comment type="catalytic activity">
    <reaction evidence="1">
        <text>S-ubiquitinyl-[E2 ubiquitin-conjugating enzyme]-L-cysteine + [acceptor protein]-L-lysine = [E2 ubiquitin-conjugating enzyme]-L-cysteine + N(6)-ubiquitinyl-[acceptor protein]-L-lysine.</text>
        <dbReference type="EC" id="2.3.2.27"/>
    </reaction>
</comment>
<dbReference type="GO" id="GO:0071218">
    <property type="term" value="P:cellular response to misfolded protein"/>
    <property type="evidence" value="ECO:0007669"/>
    <property type="project" value="TreeGrafter"/>
</dbReference>
<name>G0R1I7_ICHMU</name>
<dbReference type="SMART" id="SM00504">
    <property type="entry name" value="Ubox"/>
    <property type="match status" value="1"/>
</dbReference>
<dbReference type="SUPFAM" id="SSF48452">
    <property type="entry name" value="TPR-like"/>
    <property type="match status" value="1"/>
</dbReference>
<dbReference type="InterPro" id="IPR013083">
    <property type="entry name" value="Znf_RING/FYVE/PHD"/>
</dbReference>
<dbReference type="AlphaFoldDB" id="G0R1I7"/>
<evidence type="ECO:0000256" key="4">
    <source>
        <dbReference type="ARBA" id="ARBA00022737"/>
    </source>
</evidence>
<dbReference type="STRING" id="857967.G0R1I7"/>
<proteinExistence type="predicted"/>
<dbReference type="Proteomes" id="UP000008983">
    <property type="component" value="Unassembled WGS sequence"/>
</dbReference>
<dbReference type="Gene3D" id="1.25.40.10">
    <property type="entry name" value="Tetratricopeptide repeat domain"/>
    <property type="match status" value="1"/>
</dbReference>
<dbReference type="OMA" id="PSIPAYY"/>
<dbReference type="SMART" id="SM00028">
    <property type="entry name" value="TPR"/>
    <property type="match status" value="3"/>
</dbReference>
<keyword evidence="8" id="KW-1185">Reference proteome</keyword>
<evidence type="ECO:0000256" key="5">
    <source>
        <dbReference type="ARBA" id="ARBA00022786"/>
    </source>
</evidence>
<dbReference type="Pfam" id="PF04564">
    <property type="entry name" value="U-box"/>
    <property type="match status" value="1"/>
</dbReference>
<dbReference type="GO" id="GO:0000209">
    <property type="term" value="P:protein polyubiquitination"/>
    <property type="evidence" value="ECO:0007669"/>
    <property type="project" value="TreeGrafter"/>
</dbReference>
<dbReference type="InterPro" id="IPR019734">
    <property type="entry name" value="TPR_rpt"/>
</dbReference>
<feature type="domain" description="U-box" evidence="6">
    <location>
        <begin position="181"/>
        <end position="254"/>
    </location>
</feature>
<dbReference type="EC" id="2.3.2.27" evidence="2"/>